<organism evidence="1 2">
    <name type="scientific">Daphnia pulex</name>
    <name type="common">Water flea</name>
    <dbReference type="NCBI Taxonomy" id="6669"/>
    <lineage>
        <taxon>Eukaryota</taxon>
        <taxon>Metazoa</taxon>
        <taxon>Ecdysozoa</taxon>
        <taxon>Arthropoda</taxon>
        <taxon>Crustacea</taxon>
        <taxon>Branchiopoda</taxon>
        <taxon>Diplostraca</taxon>
        <taxon>Cladocera</taxon>
        <taxon>Anomopoda</taxon>
        <taxon>Daphniidae</taxon>
        <taxon>Daphnia</taxon>
    </lineage>
</organism>
<dbReference type="OrthoDB" id="430476at2759"/>
<name>E9GWP7_DAPPU</name>
<proteinExistence type="predicted"/>
<dbReference type="InParanoid" id="E9GWP7"/>
<dbReference type="HOGENOM" id="CLU_937703_0_0_1"/>
<accession>E9GWP7</accession>
<sequence>MRISKDVIFNEWTTATLKEDSAPANNPAADNVHDLITNRPNDVHVLMQPKPNIVTKEIIHAAPDTNNFPDPFIYPNPSEPHQHQSPILEDLNSGPATNILQVNQPDQINHNPIAPTATEDDVNLETPPTRIRHSKYPLRHREPKRQWDESLQSTVETSEPKTYMDAMIAPDCQEWKKAIQEDANIHTTLTAPFSPTNLIKKDNGEINDQIVILMSGFQQLESPKILGVPIISDPLGLVLNDSGGNIALQNLADEIIAKETKLIENDTFPRSDYRELLEITIFYLGGSVYPFRLLKAG</sequence>
<gene>
    <name evidence="1" type="ORF">DAPPUDRAFT_322677</name>
</gene>
<keyword evidence="2" id="KW-1185">Reference proteome</keyword>
<dbReference type="KEGG" id="dpx:DAPPUDRAFT_322677"/>
<dbReference type="EMBL" id="GL732570">
    <property type="protein sequence ID" value="EFX76140.1"/>
    <property type="molecule type" value="Genomic_DNA"/>
</dbReference>
<dbReference type="Proteomes" id="UP000000305">
    <property type="component" value="Unassembled WGS sequence"/>
</dbReference>
<evidence type="ECO:0000313" key="2">
    <source>
        <dbReference type="Proteomes" id="UP000000305"/>
    </source>
</evidence>
<dbReference type="AlphaFoldDB" id="E9GWP7"/>
<evidence type="ECO:0000313" key="1">
    <source>
        <dbReference type="EMBL" id="EFX76140.1"/>
    </source>
</evidence>
<protein>
    <submittedName>
        <fullName evidence="1">Uncharacterized protein</fullName>
    </submittedName>
</protein>
<reference evidence="1 2" key="1">
    <citation type="journal article" date="2011" name="Science">
        <title>The ecoresponsive genome of Daphnia pulex.</title>
        <authorList>
            <person name="Colbourne J.K."/>
            <person name="Pfrender M.E."/>
            <person name="Gilbert D."/>
            <person name="Thomas W.K."/>
            <person name="Tucker A."/>
            <person name="Oakley T.H."/>
            <person name="Tokishita S."/>
            <person name="Aerts A."/>
            <person name="Arnold G.J."/>
            <person name="Basu M.K."/>
            <person name="Bauer D.J."/>
            <person name="Caceres C.E."/>
            <person name="Carmel L."/>
            <person name="Casola C."/>
            <person name="Choi J.H."/>
            <person name="Detter J.C."/>
            <person name="Dong Q."/>
            <person name="Dusheyko S."/>
            <person name="Eads B.D."/>
            <person name="Frohlich T."/>
            <person name="Geiler-Samerotte K.A."/>
            <person name="Gerlach D."/>
            <person name="Hatcher P."/>
            <person name="Jogdeo S."/>
            <person name="Krijgsveld J."/>
            <person name="Kriventseva E.V."/>
            <person name="Kultz D."/>
            <person name="Laforsch C."/>
            <person name="Lindquist E."/>
            <person name="Lopez J."/>
            <person name="Manak J.R."/>
            <person name="Muller J."/>
            <person name="Pangilinan J."/>
            <person name="Patwardhan R.P."/>
            <person name="Pitluck S."/>
            <person name="Pritham E.J."/>
            <person name="Rechtsteiner A."/>
            <person name="Rho M."/>
            <person name="Rogozin I.B."/>
            <person name="Sakarya O."/>
            <person name="Salamov A."/>
            <person name="Schaack S."/>
            <person name="Shapiro H."/>
            <person name="Shiga Y."/>
            <person name="Skalitzky C."/>
            <person name="Smith Z."/>
            <person name="Souvorov A."/>
            <person name="Sung W."/>
            <person name="Tang Z."/>
            <person name="Tsuchiya D."/>
            <person name="Tu H."/>
            <person name="Vos H."/>
            <person name="Wang M."/>
            <person name="Wolf Y.I."/>
            <person name="Yamagata H."/>
            <person name="Yamada T."/>
            <person name="Ye Y."/>
            <person name="Shaw J.R."/>
            <person name="Andrews J."/>
            <person name="Crease T.J."/>
            <person name="Tang H."/>
            <person name="Lucas S.M."/>
            <person name="Robertson H.M."/>
            <person name="Bork P."/>
            <person name="Koonin E.V."/>
            <person name="Zdobnov E.M."/>
            <person name="Grigoriev I.V."/>
            <person name="Lynch M."/>
            <person name="Boore J.L."/>
        </authorList>
    </citation>
    <scope>NUCLEOTIDE SEQUENCE [LARGE SCALE GENOMIC DNA]</scope>
</reference>